<feature type="domain" description="C2 NT-type" evidence="3">
    <location>
        <begin position="9"/>
        <end position="144"/>
    </location>
</feature>
<feature type="coiled-coil region" evidence="1">
    <location>
        <begin position="277"/>
        <end position="353"/>
    </location>
</feature>
<feature type="coiled-coil region" evidence="1">
    <location>
        <begin position="458"/>
        <end position="485"/>
    </location>
</feature>
<evidence type="ECO:0000313" key="4">
    <source>
        <dbReference type="EMBL" id="GAA0167562.1"/>
    </source>
</evidence>
<feature type="coiled-coil region" evidence="1">
    <location>
        <begin position="1406"/>
        <end position="1440"/>
    </location>
</feature>
<feature type="coiled-coil region" evidence="1">
    <location>
        <begin position="392"/>
        <end position="426"/>
    </location>
</feature>
<dbReference type="EMBL" id="BAABME010006139">
    <property type="protein sequence ID" value="GAA0167562.1"/>
    <property type="molecule type" value="Genomic_DNA"/>
</dbReference>
<organism evidence="4 5">
    <name type="scientific">Lithospermum erythrorhizon</name>
    <name type="common">Purple gromwell</name>
    <name type="synonym">Lithospermum officinale var. erythrorhizon</name>
    <dbReference type="NCBI Taxonomy" id="34254"/>
    <lineage>
        <taxon>Eukaryota</taxon>
        <taxon>Viridiplantae</taxon>
        <taxon>Streptophyta</taxon>
        <taxon>Embryophyta</taxon>
        <taxon>Tracheophyta</taxon>
        <taxon>Spermatophyta</taxon>
        <taxon>Magnoliopsida</taxon>
        <taxon>eudicotyledons</taxon>
        <taxon>Gunneridae</taxon>
        <taxon>Pentapetalae</taxon>
        <taxon>asterids</taxon>
        <taxon>lamiids</taxon>
        <taxon>Boraginales</taxon>
        <taxon>Boraginaceae</taxon>
        <taxon>Boraginoideae</taxon>
        <taxon>Lithospermeae</taxon>
        <taxon>Lithospermum</taxon>
    </lineage>
</organism>
<dbReference type="PANTHER" id="PTHR47270">
    <property type="entry name" value="PROTEIN MLP1-LIKE"/>
    <property type="match status" value="1"/>
</dbReference>
<feature type="coiled-coil region" evidence="1">
    <location>
        <begin position="1052"/>
        <end position="1079"/>
    </location>
</feature>
<accession>A0AAV3QZR2</accession>
<dbReference type="SUPFAM" id="SSF57997">
    <property type="entry name" value="Tropomyosin"/>
    <property type="match status" value="1"/>
</dbReference>
<gene>
    <name evidence="4" type="ORF">LIER_22466</name>
</gene>
<sequence>MFKLQRQQNKQPFTSRERVDFRFSNFQLLQVPKGWDRLLMTIISTETGKAIAKLGKAATRNGGCQWTETLLESLWIPLDNSSTETAQCYFKFIVSTGSTKPSILGEVTLNLARYVTSGVSASVSFPLKRCSYGTVMQVKIQCLTPRTQLRLEESNLLHLNGDDIETEYHEVESISNGSENSLSRSFGSSSSQNLGSTSRRGKLDRKATSSSISSSNCSFDEGFTGRVNTLPSEDECSIPNKSYFRKRALCPRDNIPRDGNEFTSAALENGTSSRNQLETAEGTTEELHAEAKMWERNARKLMIDMEVLTKEFSDQSKKQADLVMELSAAYAEHGALRKEIESLKAMLVESKENQVSAADFTFQSEGKTDSQKDLADELKYQQQSNANLALQLEKSQESNIKLVSILQELEETIEQQRTEIDNLSTLHLKLNDTGSNTKGEINHDKNLSCETQQLLESEKALQINVQILEKSLEEKNKEIEYERSQTIQSLINIEKEYKYQLYLKGEEIAKLEAKLSEDHHTKVHDDVTCHNKDINAHLEKEIEELREKMMELERDCDELTEENLDLLFKLKESNASRVEGPDSVSVSTKPRSAYIDSEPVMKEDQRDGNDFELNGYGTSDGNSSPSRGFEGFSELIRQLEMIAQKIKKPWHDVAPLASEKLGCHLPSLLNVGNTYECTSDSFVNSVGSYLSELDKLLETKIGECEQKMRHGELEIQEKSSTIEEFQTKLDAYLLMVKEFDRLKSQLENDCRNIQLELTDKNSEIGELQADLLTKNQQSDPLIQNEKALQAEVINLKENNKELQEKLEIAMKETEIAFKNMDNMRNNLATLAGSMDSHVSAKMVLDQQLLKLQKEKCELENQLSSMKEENRRFSQHISGLQSQLQQLVCERESYQLELDSSRDVVTILQNDIRRWEFKIDAQRTNLEQNVQDIQKQYEESQSECSLMKSENKNLESSVVNLIEENTILKKSNTELMEKRLALHKCCLQMEARLNESQQHFLDCSRKVENLETGISSIQDTFSLGEKSLNLEIEALHEEHRKDMERLVIVENLSYQMSEELKILQQEVDDLNKKIFLINEEKKKMAFEASETLSSLLAEKSRLEQDLHSAHGKSNRAETELDILRVESNVKIEGLISELDSARQSSEMLMSDHERKLMRNYRISEEKVKIAVKDHELKLTVAEYERGQLTDEVTNMKIQLQKVTELQDEITMLNEELTDCKFEKEKIETMLQSVRQSHEELKAEKQWYVDKISSMELAAADYENCRKNIITLEQKITELEDDLAANADLRNELCDITKANEQYQLKMHKLEQEKDDLLMRVQDLQESLRLIEEKQSPFDKEDEYTSNGASPCTTEKGHPMEIMLLQNDLENSEDENKYKIQLQRFWSEGRTHVITTKKSAVGSDEEAEQRYERSKSPLETELKELQDRYFQMSLKYAEVEAQREDLVMQLKASKSAKGWFS</sequence>
<feature type="region of interest" description="Disordered" evidence="2">
    <location>
        <begin position="578"/>
        <end position="610"/>
    </location>
</feature>
<protein>
    <recommendedName>
        <fullName evidence="3">C2 NT-type domain-containing protein</fullName>
    </recommendedName>
</protein>
<feature type="compositionally biased region" description="Basic and acidic residues" evidence="2">
    <location>
        <begin position="599"/>
        <end position="609"/>
    </location>
</feature>
<dbReference type="InterPro" id="IPR019448">
    <property type="entry name" value="NT-C2"/>
</dbReference>
<feature type="coiled-coil region" evidence="1">
    <location>
        <begin position="848"/>
        <end position="896"/>
    </location>
</feature>
<feature type="coiled-coil region" evidence="1">
    <location>
        <begin position="736"/>
        <end position="819"/>
    </location>
</feature>
<dbReference type="PROSITE" id="PS51840">
    <property type="entry name" value="C2_NT"/>
    <property type="match status" value="1"/>
</dbReference>
<dbReference type="PANTHER" id="PTHR47270:SF3">
    <property type="entry name" value="HYPOTETICAL PROTEIN"/>
    <property type="match status" value="1"/>
</dbReference>
<evidence type="ECO:0000256" key="1">
    <source>
        <dbReference type="SAM" id="Coils"/>
    </source>
</evidence>
<evidence type="ECO:0000313" key="5">
    <source>
        <dbReference type="Proteomes" id="UP001454036"/>
    </source>
</evidence>
<keyword evidence="5" id="KW-1185">Reference proteome</keyword>
<feature type="coiled-coil region" evidence="1">
    <location>
        <begin position="922"/>
        <end position="956"/>
    </location>
</feature>
<reference evidence="4 5" key="1">
    <citation type="submission" date="2024-01" db="EMBL/GenBank/DDBJ databases">
        <title>The complete chloroplast genome sequence of Lithospermum erythrorhizon: insights into the phylogenetic relationship among Boraginaceae species and the maternal lineages of purple gromwells.</title>
        <authorList>
            <person name="Okada T."/>
            <person name="Watanabe K."/>
        </authorList>
    </citation>
    <scope>NUCLEOTIDE SEQUENCE [LARGE SCALE GENOMIC DNA]</scope>
</reference>
<evidence type="ECO:0000259" key="3">
    <source>
        <dbReference type="PROSITE" id="PS51840"/>
    </source>
</evidence>
<comment type="caution">
    <text evidence="4">The sequence shown here is derived from an EMBL/GenBank/DDBJ whole genome shotgun (WGS) entry which is preliminary data.</text>
</comment>
<dbReference type="Proteomes" id="UP001454036">
    <property type="component" value="Unassembled WGS sequence"/>
</dbReference>
<name>A0AAV3QZR2_LITER</name>
<proteinExistence type="predicted"/>
<feature type="compositionally biased region" description="Low complexity" evidence="2">
    <location>
        <begin position="177"/>
        <end position="198"/>
    </location>
</feature>
<feature type="region of interest" description="Disordered" evidence="2">
    <location>
        <begin position="170"/>
        <end position="216"/>
    </location>
</feature>
<feature type="coiled-coil region" evidence="1">
    <location>
        <begin position="1194"/>
        <end position="1332"/>
    </location>
</feature>
<evidence type="ECO:0000256" key="2">
    <source>
        <dbReference type="SAM" id="MobiDB-lite"/>
    </source>
</evidence>
<feature type="coiled-coil region" evidence="1">
    <location>
        <begin position="535"/>
        <end position="569"/>
    </location>
</feature>
<keyword evidence="1" id="KW-0175">Coiled coil</keyword>